<protein>
    <recommendedName>
        <fullName evidence="6">Serine--tRNA ligase</fullName>
        <ecNumber evidence="6">6.1.1.11</ecNumber>
    </recommendedName>
    <alternativeName>
        <fullName evidence="6">Seryl-tRNA synthetase</fullName>
        <shortName evidence="6">SerRS</shortName>
    </alternativeName>
    <alternativeName>
        <fullName evidence="6">Seryl-tRNA(Ser/Sec) synthetase</fullName>
    </alternativeName>
</protein>
<comment type="subcellular location">
    <subcellularLocation>
        <location evidence="6">Cytoplasm</location>
    </subcellularLocation>
</comment>
<dbReference type="PROSITE" id="PS50862">
    <property type="entry name" value="AA_TRNA_LIGASE_II"/>
    <property type="match status" value="1"/>
</dbReference>
<keyword evidence="9" id="KW-0175">Coiled coil</keyword>
<dbReference type="GO" id="GO:0016260">
    <property type="term" value="P:selenocysteine biosynthetic process"/>
    <property type="evidence" value="ECO:0007669"/>
    <property type="project" value="UniProtKB-UniRule"/>
</dbReference>
<feature type="binding site" evidence="6">
    <location>
        <begin position="225"/>
        <end position="227"/>
    </location>
    <ligand>
        <name>L-serine</name>
        <dbReference type="ChEBI" id="CHEBI:33384"/>
    </ligand>
</feature>
<dbReference type="PRINTS" id="PR00981">
    <property type="entry name" value="TRNASYNTHSER"/>
</dbReference>
<evidence type="ECO:0000256" key="6">
    <source>
        <dbReference type="HAMAP-Rule" id="MF_00176"/>
    </source>
</evidence>
<dbReference type="InterPro" id="IPR010978">
    <property type="entry name" value="tRNA-bd_arm"/>
</dbReference>
<comment type="similarity">
    <text evidence="6">Belongs to the class-II aminoacyl-tRNA synthetase family. Type-1 seryl-tRNA synthetase subfamily.</text>
</comment>
<dbReference type="NCBIfam" id="TIGR00414">
    <property type="entry name" value="serS"/>
    <property type="match status" value="1"/>
</dbReference>
<dbReference type="InterPro" id="IPR042103">
    <property type="entry name" value="SerRS_1_N_sf"/>
</dbReference>
<keyword evidence="6" id="KW-0963">Cytoplasm</keyword>
<comment type="function">
    <text evidence="6">Catalyzes the attachment of serine to tRNA(Ser). Is also able to aminoacylate tRNA(Sec) with serine, to form the misacylated tRNA L-seryl-tRNA(Sec), which will be further converted into selenocysteinyl-tRNA(Sec).</text>
</comment>
<feature type="domain" description="Aminoacyl-transfer RNA synthetases class-II family profile" evidence="10">
    <location>
        <begin position="133"/>
        <end position="402"/>
    </location>
</feature>
<dbReference type="PIRSF" id="PIRSF001529">
    <property type="entry name" value="Ser-tRNA-synth_IIa"/>
    <property type="match status" value="1"/>
</dbReference>
<proteinExistence type="inferred from homology"/>
<accession>A0A1G1VFB8</accession>
<evidence type="ECO:0000256" key="9">
    <source>
        <dbReference type="SAM" id="Coils"/>
    </source>
</evidence>
<feature type="site" description="Important for serine binding" evidence="7">
    <location>
        <position position="377"/>
    </location>
</feature>
<name>A0A1G1VFB8_9BACT</name>
<dbReference type="PANTHER" id="PTHR11778">
    <property type="entry name" value="SERYL-TRNA SYNTHETASE"/>
    <property type="match status" value="1"/>
</dbReference>
<dbReference type="Proteomes" id="UP000178659">
    <property type="component" value="Unassembled WGS sequence"/>
</dbReference>
<dbReference type="Pfam" id="PF02403">
    <property type="entry name" value="Seryl_tRNA_N"/>
    <property type="match status" value="1"/>
</dbReference>
<dbReference type="Gene3D" id="3.30.930.10">
    <property type="entry name" value="Bira Bifunctional Protein, Domain 2"/>
    <property type="match status" value="1"/>
</dbReference>
<keyword evidence="1 6" id="KW-0436">Ligase</keyword>
<dbReference type="InterPro" id="IPR045864">
    <property type="entry name" value="aa-tRNA-synth_II/BPL/LPL"/>
</dbReference>
<dbReference type="GO" id="GO:0005737">
    <property type="term" value="C:cytoplasm"/>
    <property type="evidence" value="ECO:0007669"/>
    <property type="project" value="UniProtKB-SubCell"/>
</dbReference>
<feature type="binding site" evidence="6">
    <location>
        <position position="377"/>
    </location>
    <ligand>
        <name>L-serine</name>
        <dbReference type="ChEBI" id="CHEBI:33384"/>
    </ligand>
</feature>
<dbReference type="EC" id="6.1.1.11" evidence="6"/>
<dbReference type="Gene3D" id="1.10.287.40">
    <property type="entry name" value="Serine-tRNA synthetase, tRNA binding domain"/>
    <property type="match status" value="1"/>
</dbReference>
<dbReference type="UniPathway" id="UPA00906">
    <property type="reaction ID" value="UER00895"/>
</dbReference>
<keyword evidence="4 6" id="KW-0648">Protein biosynthesis</keyword>
<dbReference type="GO" id="GO:0004828">
    <property type="term" value="F:serine-tRNA ligase activity"/>
    <property type="evidence" value="ECO:0007669"/>
    <property type="project" value="UniProtKB-UniRule"/>
</dbReference>
<dbReference type="InterPro" id="IPR006195">
    <property type="entry name" value="aa-tRNA-synth_II"/>
</dbReference>
<feature type="binding site" evidence="7">
    <location>
        <position position="375"/>
    </location>
    <ligand>
        <name>L-serine</name>
        <dbReference type="ChEBI" id="CHEBI:33384"/>
    </ligand>
</feature>
<gene>
    <name evidence="6" type="primary">serS</name>
    <name evidence="11" type="ORF">A3A77_03750</name>
</gene>
<sequence length="420" mass="47110">MVDIQLIRTDSEKVKIGVQKKGYDVGIVDKVLELDEKRLELLKKVEDLRKERNELGELGAQRTKEDEERGKKIKEELKSLETEMESATSEFNQVLQGIPSLPFDDVPEGKSESENKVLRTVGEPTKFDFEPLDHVELAKKLDIIDFEAGAKVAGSGFYYLKNDAVLLELALVQYGLNFLAKKGFTPTITPDLAKEKYYLGTGYLPRGPEAQIYKAEGLDLGLIATAEVTLAGLHADETLNEKELPKKYGGYSHCFRMESGSYGKYSKGLYRVHQFTKVEMFVYSKPEGSQEMHQELLGLEEEFWESLGIPYRVVEMCTGDLGAQAARKYDLEAWMPGRGDWGEVISASNTTDYQARNLNIKFKRGGRTEFVHTLNGTLVATSRGMIAILENYQQKDGTVKVPEILVSYVGKDKIGGESTK</sequence>
<evidence type="ECO:0000313" key="11">
    <source>
        <dbReference type="EMBL" id="OGY14061.1"/>
    </source>
</evidence>
<dbReference type="InterPro" id="IPR033729">
    <property type="entry name" value="SerRS_core"/>
</dbReference>
<feature type="coiled-coil region" evidence="9">
    <location>
        <begin position="31"/>
        <end position="90"/>
    </location>
</feature>
<feature type="binding site" evidence="6 8">
    <location>
        <begin position="256"/>
        <end position="258"/>
    </location>
    <ligand>
        <name>ATP</name>
        <dbReference type="ChEBI" id="CHEBI:30616"/>
    </ligand>
</feature>
<comment type="pathway">
    <text evidence="6">Aminoacyl-tRNA biosynthesis; selenocysteinyl-tRNA(Sec) biosynthesis; L-seryl-tRNA(Sec) from L-serine and tRNA(Sec): step 1/1.</text>
</comment>
<evidence type="ECO:0000313" key="12">
    <source>
        <dbReference type="Proteomes" id="UP000178659"/>
    </source>
</evidence>
<feature type="binding site" evidence="6">
    <location>
        <position position="272"/>
    </location>
    <ligand>
        <name>ATP</name>
        <dbReference type="ChEBI" id="CHEBI:30616"/>
    </ligand>
</feature>
<dbReference type="InterPro" id="IPR002314">
    <property type="entry name" value="aa-tRNA-synt_IIb"/>
</dbReference>
<feature type="binding site" evidence="7">
    <location>
        <position position="225"/>
    </location>
    <ligand>
        <name>L-serine</name>
        <dbReference type="ChEBI" id="CHEBI:33384"/>
    </ligand>
</feature>
<dbReference type="SUPFAM" id="SSF55681">
    <property type="entry name" value="Class II aaRS and biotin synthetases"/>
    <property type="match status" value="1"/>
</dbReference>
<dbReference type="InterPro" id="IPR015866">
    <property type="entry name" value="Ser-tRNA-synth_1_N"/>
</dbReference>
<comment type="catalytic activity">
    <reaction evidence="6">
        <text>tRNA(Ser) + L-serine + ATP = L-seryl-tRNA(Ser) + AMP + diphosphate + H(+)</text>
        <dbReference type="Rhea" id="RHEA:12292"/>
        <dbReference type="Rhea" id="RHEA-COMP:9669"/>
        <dbReference type="Rhea" id="RHEA-COMP:9703"/>
        <dbReference type="ChEBI" id="CHEBI:15378"/>
        <dbReference type="ChEBI" id="CHEBI:30616"/>
        <dbReference type="ChEBI" id="CHEBI:33019"/>
        <dbReference type="ChEBI" id="CHEBI:33384"/>
        <dbReference type="ChEBI" id="CHEBI:78442"/>
        <dbReference type="ChEBI" id="CHEBI:78533"/>
        <dbReference type="ChEBI" id="CHEBI:456215"/>
        <dbReference type="EC" id="6.1.1.11"/>
    </reaction>
</comment>
<feature type="binding site" evidence="7">
    <location>
        <position position="256"/>
    </location>
    <ligand>
        <name>L-serine</name>
        <dbReference type="ChEBI" id="CHEBI:33384"/>
    </ligand>
</feature>
<comment type="caution">
    <text evidence="11">The sequence shown here is derived from an EMBL/GenBank/DDBJ whole genome shotgun (WGS) entry which is preliminary data.</text>
</comment>
<dbReference type="Pfam" id="PF00587">
    <property type="entry name" value="tRNA-synt_2b"/>
    <property type="match status" value="1"/>
</dbReference>
<dbReference type="AlphaFoldDB" id="A0A1G1VFB8"/>
<dbReference type="GO" id="GO:0005524">
    <property type="term" value="F:ATP binding"/>
    <property type="evidence" value="ECO:0007669"/>
    <property type="project" value="UniProtKB-UniRule"/>
</dbReference>
<dbReference type="InterPro" id="IPR002317">
    <property type="entry name" value="Ser-tRNA-ligase_type_1"/>
</dbReference>
<dbReference type="GO" id="GO:0006434">
    <property type="term" value="P:seryl-tRNA aminoacylation"/>
    <property type="evidence" value="ECO:0007669"/>
    <property type="project" value="UniProtKB-UniRule"/>
</dbReference>
<feature type="binding site" evidence="8">
    <location>
        <begin position="272"/>
        <end position="275"/>
    </location>
    <ligand>
        <name>ATP</name>
        <dbReference type="ChEBI" id="CHEBI:30616"/>
    </ligand>
</feature>
<feature type="binding site" evidence="6 8">
    <location>
        <begin position="343"/>
        <end position="346"/>
    </location>
    <ligand>
        <name>ATP</name>
        <dbReference type="ChEBI" id="CHEBI:30616"/>
    </ligand>
</feature>
<comment type="domain">
    <text evidence="6">Consists of two distinct domains, a catalytic core and a N-terminal extension that is involved in tRNA binding.</text>
</comment>
<dbReference type="CDD" id="cd00770">
    <property type="entry name" value="SerRS_core"/>
    <property type="match status" value="1"/>
</dbReference>
<evidence type="ECO:0000256" key="5">
    <source>
        <dbReference type="ARBA" id="ARBA00023146"/>
    </source>
</evidence>
<evidence type="ECO:0000256" key="8">
    <source>
        <dbReference type="PIRSR" id="PIRSR001529-2"/>
    </source>
</evidence>
<feature type="binding site" evidence="6 7">
    <location>
        <position position="279"/>
    </location>
    <ligand>
        <name>L-serine</name>
        <dbReference type="ChEBI" id="CHEBI:33384"/>
    </ligand>
</feature>
<dbReference type="HAMAP" id="MF_00176">
    <property type="entry name" value="Ser_tRNA_synth_type1"/>
    <property type="match status" value="1"/>
</dbReference>
<evidence type="ECO:0000256" key="7">
    <source>
        <dbReference type="PIRSR" id="PIRSR001529-1"/>
    </source>
</evidence>
<evidence type="ECO:0000256" key="1">
    <source>
        <dbReference type="ARBA" id="ARBA00022598"/>
    </source>
</evidence>
<comment type="subunit">
    <text evidence="6">Homodimer. The tRNA molecule binds across the dimer.</text>
</comment>
<evidence type="ECO:0000256" key="3">
    <source>
        <dbReference type="ARBA" id="ARBA00022840"/>
    </source>
</evidence>
<keyword evidence="2 6" id="KW-0547">Nucleotide-binding</keyword>
<organism evidence="11 12">
    <name type="scientific">Candidatus Blackburnbacteria bacterium RIFCSPLOWO2_01_FULL_40_20</name>
    <dbReference type="NCBI Taxonomy" id="1797519"/>
    <lineage>
        <taxon>Bacteria</taxon>
        <taxon>Candidatus Blackburniibacteriota</taxon>
    </lineage>
</organism>
<dbReference type="EMBL" id="MHCC01000003">
    <property type="protein sequence ID" value="OGY14061.1"/>
    <property type="molecule type" value="Genomic_DNA"/>
</dbReference>
<comment type="catalytic activity">
    <reaction evidence="6">
        <text>tRNA(Sec) + L-serine + ATP = L-seryl-tRNA(Sec) + AMP + diphosphate + H(+)</text>
        <dbReference type="Rhea" id="RHEA:42580"/>
        <dbReference type="Rhea" id="RHEA-COMP:9742"/>
        <dbReference type="Rhea" id="RHEA-COMP:10128"/>
        <dbReference type="ChEBI" id="CHEBI:15378"/>
        <dbReference type="ChEBI" id="CHEBI:30616"/>
        <dbReference type="ChEBI" id="CHEBI:33019"/>
        <dbReference type="ChEBI" id="CHEBI:33384"/>
        <dbReference type="ChEBI" id="CHEBI:78442"/>
        <dbReference type="ChEBI" id="CHEBI:78533"/>
        <dbReference type="ChEBI" id="CHEBI:456215"/>
        <dbReference type="EC" id="6.1.1.11"/>
    </reaction>
</comment>
<dbReference type="SUPFAM" id="SSF46589">
    <property type="entry name" value="tRNA-binding arm"/>
    <property type="match status" value="1"/>
</dbReference>
<evidence type="ECO:0000256" key="4">
    <source>
        <dbReference type="ARBA" id="ARBA00022917"/>
    </source>
</evidence>
<keyword evidence="5 6" id="KW-0030">Aminoacyl-tRNA synthetase</keyword>
<evidence type="ECO:0000256" key="2">
    <source>
        <dbReference type="ARBA" id="ARBA00022741"/>
    </source>
</evidence>
<keyword evidence="3 6" id="KW-0067">ATP-binding</keyword>
<evidence type="ECO:0000259" key="10">
    <source>
        <dbReference type="PROSITE" id="PS50862"/>
    </source>
</evidence>
<reference evidence="11 12" key="1">
    <citation type="journal article" date="2016" name="Nat. Commun.">
        <title>Thousands of microbial genomes shed light on interconnected biogeochemical processes in an aquifer system.</title>
        <authorList>
            <person name="Anantharaman K."/>
            <person name="Brown C.T."/>
            <person name="Hug L.A."/>
            <person name="Sharon I."/>
            <person name="Castelle C.J."/>
            <person name="Probst A.J."/>
            <person name="Thomas B.C."/>
            <person name="Singh A."/>
            <person name="Wilkins M.J."/>
            <person name="Karaoz U."/>
            <person name="Brodie E.L."/>
            <person name="Williams K.H."/>
            <person name="Hubbard S.S."/>
            <person name="Banfield J.F."/>
        </authorList>
    </citation>
    <scope>NUCLEOTIDE SEQUENCE [LARGE SCALE GENOMIC DNA]</scope>
</reference>